<name>A0A7C5WZP5_9AQUI</name>
<proteinExistence type="predicted"/>
<organism evidence="1">
    <name type="scientific">Thermocrinis ruber</name>
    <dbReference type="NCBI Taxonomy" id="75906"/>
    <lineage>
        <taxon>Bacteria</taxon>
        <taxon>Pseudomonadati</taxon>
        <taxon>Aquificota</taxon>
        <taxon>Aquificia</taxon>
        <taxon>Aquificales</taxon>
        <taxon>Aquificaceae</taxon>
        <taxon>Thermocrinis</taxon>
    </lineage>
</organism>
<reference evidence="1" key="1">
    <citation type="journal article" date="2020" name="mSystems">
        <title>Genome- and Community-Level Interaction Insights into Carbon Utilization and Element Cycling Functions of Hydrothermarchaeota in Hydrothermal Sediment.</title>
        <authorList>
            <person name="Zhou Z."/>
            <person name="Liu Y."/>
            <person name="Xu W."/>
            <person name="Pan J."/>
            <person name="Luo Z.H."/>
            <person name="Li M."/>
        </authorList>
    </citation>
    <scope>NUCLEOTIDE SEQUENCE [LARGE SCALE GENOMIC DNA]</scope>
    <source>
        <strain evidence="1">SpSt-114</strain>
    </source>
</reference>
<sequence length="85" mass="9722">MKLIKTRSGRYINAYHAIAFSIEESVIEVEGKRRRAYNLVVYLPQPLLPAILGIYPTEEEAHQSLEVLVNELCGEKSIIHVESHF</sequence>
<protein>
    <submittedName>
        <fullName evidence="1">Uncharacterized protein</fullName>
    </submittedName>
</protein>
<dbReference type="AlphaFoldDB" id="A0A7C5WZP5"/>
<accession>A0A7C5WZP5</accession>
<comment type="caution">
    <text evidence="1">The sequence shown here is derived from an EMBL/GenBank/DDBJ whole genome shotgun (WGS) entry which is preliminary data.</text>
</comment>
<evidence type="ECO:0000313" key="1">
    <source>
        <dbReference type="EMBL" id="HHO73055.1"/>
    </source>
</evidence>
<dbReference type="EMBL" id="DSAC01000003">
    <property type="protein sequence ID" value="HHO73055.1"/>
    <property type="molecule type" value="Genomic_DNA"/>
</dbReference>
<gene>
    <name evidence="1" type="ORF">ENN04_00215</name>
</gene>